<reference evidence="2" key="1">
    <citation type="submission" date="2019-08" db="EMBL/GenBank/DDBJ databases">
        <authorList>
            <person name="Kucharzyk K."/>
            <person name="Murdoch R.W."/>
            <person name="Higgins S."/>
            <person name="Loffler F."/>
        </authorList>
    </citation>
    <scope>NUCLEOTIDE SEQUENCE</scope>
</reference>
<evidence type="ECO:0000313" key="2">
    <source>
        <dbReference type="EMBL" id="MPN39793.1"/>
    </source>
</evidence>
<name>A0A645HWT2_9ZZZZ</name>
<evidence type="ECO:0000256" key="1">
    <source>
        <dbReference type="SAM" id="MobiDB-lite"/>
    </source>
</evidence>
<feature type="compositionally biased region" description="Basic residues" evidence="1">
    <location>
        <begin position="80"/>
        <end position="95"/>
    </location>
</feature>
<sequence length="201" mass="21956">MRAGRLLRLPERRLQPDRRRGLRGLGQFLRAGRRAPHLQAAGHERRQPRPGRHPGQPALGAPARAQPQRLGVAVAQAHLLPRRPGRRRQRQRQRHGAMAACTHRPPPGSAPGASAGNPAHASRRDAQRDPGRFLAAQPADHCRLRARLARLQLFRAPSGLPRRRCAGLSRCDGAGAGAGPGRGDPLEQRKRPARRPAADHS</sequence>
<feature type="compositionally biased region" description="Basic and acidic residues" evidence="1">
    <location>
        <begin position="184"/>
        <end position="201"/>
    </location>
</feature>
<feature type="compositionally biased region" description="Basic and acidic residues" evidence="1">
    <location>
        <begin position="8"/>
        <end position="19"/>
    </location>
</feature>
<feature type="compositionally biased region" description="Low complexity" evidence="1">
    <location>
        <begin position="110"/>
        <end position="120"/>
    </location>
</feature>
<dbReference type="EMBL" id="VSSQ01095824">
    <property type="protein sequence ID" value="MPN39793.1"/>
    <property type="molecule type" value="Genomic_DNA"/>
</dbReference>
<gene>
    <name evidence="2" type="ORF">SDC9_187325</name>
</gene>
<protein>
    <submittedName>
        <fullName evidence="2">Uncharacterized protein</fullName>
    </submittedName>
</protein>
<proteinExistence type="predicted"/>
<comment type="caution">
    <text evidence="2">The sequence shown here is derived from an EMBL/GenBank/DDBJ whole genome shotgun (WGS) entry which is preliminary data.</text>
</comment>
<dbReference type="AlphaFoldDB" id="A0A645HWT2"/>
<feature type="region of interest" description="Disordered" evidence="1">
    <location>
        <begin position="162"/>
        <end position="201"/>
    </location>
</feature>
<organism evidence="2">
    <name type="scientific">bioreactor metagenome</name>
    <dbReference type="NCBI Taxonomy" id="1076179"/>
    <lineage>
        <taxon>unclassified sequences</taxon>
        <taxon>metagenomes</taxon>
        <taxon>ecological metagenomes</taxon>
    </lineage>
</organism>
<feature type="region of interest" description="Disordered" evidence="1">
    <location>
        <begin position="1"/>
        <end position="129"/>
    </location>
</feature>
<accession>A0A645HWT2</accession>